<evidence type="ECO:0000313" key="2">
    <source>
        <dbReference type="EMBL" id="OZC02305.1"/>
    </source>
</evidence>
<dbReference type="RefSeq" id="WP_094546422.1">
    <property type="nucleotide sequence ID" value="NZ_MQWB01000001.1"/>
</dbReference>
<evidence type="ECO:0000313" key="3">
    <source>
        <dbReference type="Proteomes" id="UP000216446"/>
    </source>
</evidence>
<accession>A0A259TX14</accession>
<reference evidence="2 3" key="1">
    <citation type="submission" date="2016-11" db="EMBL/GenBank/DDBJ databases">
        <title>Study of marine rhodopsin-containing bacteria.</title>
        <authorList>
            <person name="Yoshizawa S."/>
            <person name="Kumagai Y."/>
            <person name="Kogure K."/>
        </authorList>
    </citation>
    <scope>NUCLEOTIDE SEQUENCE [LARGE SCALE GENOMIC DNA]</scope>
    <source>
        <strain evidence="2 3">SG-29</strain>
    </source>
</reference>
<feature type="signal peptide" evidence="1">
    <location>
        <begin position="1"/>
        <end position="21"/>
    </location>
</feature>
<feature type="chain" id="PRO_5012582201" description="PsbP C-terminal domain-containing protein" evidence="1">
    <location>
        <begin position="22"/>
        <end position="197"/>
    </location>
</feature>
<organism evidence="2 3">
    <name type="scientific">Rubricoccus marinus</name>
    <dbReference type="NCBI Taxonomy" id="716817"/>
    <lineage>
        <taxon>Bacteria</taxon>
        <taxon>Pseudomonadati</taxon>
        <taxon>Rhodothermota</taxon>
        <taxon>Rhodothermia</taxon>
        <taxon>Rhodothermales</taxon>
        <taxon>Rubricoccaceae</taxon>
        <taxon>Rubricoccus</taxon>
    </lineage>
</organism>
<keyword evidence="1" id="KW-0732">Signal</keyword>
<dbReference type="InParanoid" id="A0A259TX14"/>
<comment type="caution">
    <text evidence="2">The sequence shown here is derived from an EMBL/GenBank/DDBJ whole genome shotgun (WGS) entry which is preliminary data.</text>
</comment>
<name>A0A259TX14_9BACT</name>
<gene>
    <name evidence="2" type="ORF">BSZ36_04525</name>
</gene>
<dbReference type="EMBL" id="MQWB01000001">
    <property type="protein sequence ID" value="OZC02305.1"/>
    <property type="molecule type" value="Genomic_DNA"/>
</dbReference>
<keyword evidence="3" id="KW-1185">Reference proteome</keyword>
<dbReference type="Proteomes" id="UP000216446">
    <property type="component" value="Unassembled WGS sequence"/>
</dbReference>
<protein>
    <recommendedName>
        <fullName evidence="4">PsbP C-terminal domain-containing protein</fullName>
    </recommendedName>
</protein>
<proteinExistence type="predicted"/>
<evidence type="ECO:0000256" key="1">
    <source>
        <dbReference type="SAM" id="SignalP"/>
    </source>
</evidence>
<evidence type="ECO:0008006" key="4">
    <source>
        <dbReference type="Google" id="ProtNLM"/>
    </source>
</evidence>
<dbReference type="AlphaFoldDB" id="A0A259TX14"/>
<sequence length="197" mass="21461">MLRALAFLAVLASGVVFSPEAAGQSRFSKPLALPQDRVLESATGRFSVHVPEGWEAGLPTGEMLQGEFLFSHVADSTYFSPSWVPHEWASDVPPEALAEVMLDQMVFAMSGEGDPEAEDWFDIQPRRSREVSGYPFTWQSIREVYPEVPEAAGPVMHFGVVEATGGIVLIIALTPPNADVAGWEGMVSHLRILPTPQ</sequence>